<dbReference type="Gene3D" id="3.40.50.1820">
    <property type="entry name" value="alpha/beta hydrolase"/>
    <property type="match status" value="1"/>
</dbReference>
<dbReference type="SUPFAM" id="SSF53474">
    <property type="entry name" value="alpha/beta-Hydrolases"/>
    <property type="match status" value="1"/>
</dbReference>
<protein>
    <recommendedName>
        <fullName evidence="3">Alpha/beta hydrolase family protein</fullName>
    </recommendedName>
</protein>
<organism evidence="1 2">
    <name type="scientific">Pelagimonas phthalicica</name>
    <dbReference type="NCBI Taxonomy" id="1037362"/>
    <lineage>
        <taxon>Bacteria</taxon>
        <taxon>Pseudomonadati</taxon>
        <taxon>Pseudomonadota</taxon>
        <taxon>Alphaproteobacteria</taxon>
        <taxon>Rhodobacterales</taxon>
        <taxon>Roseobacteraceae</taxon>
        <taxon>Pelagimonas</taxon>
    </lineage>
</organism>
<dbReference type="RefSeq" id="WP_166652632.1">
    <property type="nucleotide sequence ID" value="NZ_FXXP01000001.1"/>
</dbReference>
<evidence type="ECO:0008006" key="3">
    <source>
        <dbReference type="Google" id="ProtNLM"/>
    </source>
</evidence>
<gene>
    <name evidence="1" type="ORF">TRP8649_01996</name>
</gene>
<dbReference type="Proteomes" id="UP000225972">
    <property type="component" value="Unassembled WGS sequence"/>
</dbReference>
<sequence>MPMLRISDVDNQPCLHGASSPLLPTLRHALSLDDGPVTIMIHGFKYQPGAPGFCPHDGIFSRTPLTKTARTVSWPRHLGLRGQKGEGLGISFGWSARSNIWAAYDRAALAGQSLAQLVGHIHQLSPSRKVRLVAHSLGARVALHTIRNSHTKTITHAVLLAAAEFGGPARDALSCENGRATQVLNVSSRENDLYDFLLERLVKRSTSTEKALGHGCTRLPNMATLQLDDPNSLSALKAAGYPIAKPQKRICHWSPYLRPGVFPLYRAFLTGRLPLARLQAILPSACEPRWSRLLPRQSNAQIRFSNRQQASF</sequence>
<reference evidence="2" key="1">
    <citation type="submission" date="2017-05" db="EMBL/GenBank/DDBJ databases">
        <authorList>
            <person name="Rodrigo-Torres L."/>
            <person name="Arahal R. D."/>
            <person name="Lucena T."/>
        </authorList>
    </citation>
    <scope>NUCLEOTIDE SEQUENCE [LARGE SCALE GENOMIC DNA]</scope>
    <source>
        <strain evidence="2">CECT 8649</strain>
    </source>
</reference>
<dbReference type="AlphaFoldDB" id="A0A238JDG2"/>
<accession>A0A238JDG2</accession>
<evidence type="ECO:0000313" key="2">
    <source>
        <dbReference type="Proteomes" id="UP000225972"/>
    </source>
</evidence>
<name>A0A238JDG2_9RHOB</name>
<keyword evidence="2" id="KW-1185">Reference proteome</keyword>
<dbReference type="InterPro" id="IPR029058">
    <property type="entry name" value="AB_hydrolase_fold"/>
</dbReference>
<evidence type="ECO:0000313" key="1">
    <source>
        <dbReference type="EMBL" id="SMX27886.1"/>
    </source>
</evidence>
<dbReference type="InterPro" id="IPR010297">
    <property type="entry name" value="DUF900_hydrolase"/>
</dbReference>
<dbReference type="EMBL" id="FXXP01000001">
    <property type="protein sequence ID" value="SMX27886.1"/>
    <property type="molecule type" value="Genomic_DNA"/>
</dbReference>
<dbReference type="Pfam" id="PF05990">
    <property type="entry name" value="DUF900"/>
    <property type="match status" value="1"/>
</dbReference>
<proteinExistence type="predicted"/>
<dbReference type="GO" id="GO:0016787">
    <property type="term" value="F:hydrolase activity"/>
    <property type="evidence" value="ECO:0007669"/>
    <property type="project" value="InterPro"/>
</dbReference>